<dbReference type="PhylomeDB" id="E9HJF7"/>
<evidence type="ECO:0000313" key="2">
    <source>
        <dbReference type="EMBL" id="EFX68077.1"/>
    </source>
</evidence>
<dbReference type="PANTHER" id="PTHR13954:SF6">
    <property type="entry name" value="NON-SPECIFIC SERINE_THREONINE PROTEIN KINASE"/>
    <property type="match status" value="1"/>
</dbReference>
<evidence type="ECO:0000259" key="1">
    <source>
        <dbReference type="PROSITE" id="PS50011"/>
    </source>
</evidence>
<sequence length="263" mass="30392">MKWVYFGLSKQVNPRGSHSISGMRGTQNWHSPEILKIFIFEEEENGGKTTSPDIRPRGTVKSDVFSAGLVFGYYLLGGHHPFGSAINVPPNIFKNEPVNLPKIKEHPMHAIIMEMLNDNPDERISSADVVLRIKFFTIQNRVKEYKKKMRQEINAFFKNSKVTDWKESEKNKKFEEMFKRYLDEAKKEFPTTDVMFQYGMKLTVHLMKKVQDQWEKENSVPAKLESNKEILRKNFMKVSNGVAQTGLFASNMADIGRTNYSSV</sequence>
<proteinExistence type="predicted"/>
<dbReference type="GO" id="GO:0005524">
    <property type="term" value="F:ATP binding"/>
    <property type="evidence" value="ECO:0007669"/>
    <property type="project" value="InterPro"/>
</dbReference>
<dbReference type="GO" id="GO:0036498">
    <property type="term" value="P:IRE1-mediated unfolded protein response"/>
    <property type="evidence" value="ECO:0000318"/>
    <property type="project" value="GO_Central"/>
</dbReference>
<dbReference type="InterPro" id="IPR000719">
    <property type="entry name" value="Prot_kinase_dom"/>
</dbReference>
<organism evidence="2 3">
    <name type="scientific">Daphnia pulex</name>
    <name type="common">Water flea</name>
    <dbReference type="NCBI Taxonomy" id="6669"/>
    <lineage>
        <taxon>Eukaryota</taxon>
        <taxon>Metazoa</taxon>
        <taxon>Ecdysozoa</taxon>
        <taxon>Arthropoda</taxon>
        <taxon>Crustacea</taxon>
        <taxon>Branchiopoda</taxon>
        <taxon>Diplostraca</taxon>
        <taxon>Cladocera</taxon>
        <taxon>Anomopoda</taxon>
        <taxon>Daphniidae</taxon>
        <taxon>Daphnia</taxon>
    </lineage>
</organism>
<dbReference type="GO" id="GO:0004674">
    <property type="term" value="F:protein serine/threonine kinase activity"/>
    <property type="evidence" value="ECO:0000318"/>
    <property type="project" value="GO_Central"/>
</dbReference>
<dbReference type="KEGG" id="dpx:DAPPUDRAFT_330390"/>
<accession>E9HJF7</accession>
<protein>
    <recommendedName>
        <fullName evidence="1">Protein kinase domain-containing protein</fullName>
    </recommendedName>
</protein>
<dbReference type="GO" id="GO:0005783">
    <property type="term" value="C:endoplasmic reticulum"/>
    <property type="evidence" value="ECO:0000318"/>
    <property type="project" value="GO_Central"/>
</dbReference>
<dbReference type="InterPro" id="IPR045133">
    <property type="entry name" value="IRE1/2-like"/>
</dbReference>
<keyword evidence="3" id="KW-1185">Reference proteome</keyword>
<dbReference type="PROSITE" id="PS50011">
    <property type="entry name" value="PROTEIN_KINASE_DOM"/>
    <property type="match status" value="1"/>
</dbReference>
<dbReference type="GO" id="GO:0051082">
    <property type="term" value="F:unfolded protein binding"/>
    <property type="evidence" value="ECO:0000318"/>
    <property type="project" value="GO_Central"/>
</dbReference>
<gene>
    <name evidence="2" type="ORF">DAPPUDRAFT_330390</name>
</gene>
<dbReference type="AlphaFoldDB" id="E9HJF7"/>
<dbReference type="Gene3D" id="1.10.510.10">
    <property type="entry name" value="Transferase(Phosphotransferase) domain 1"/>
    <property type="match status" value="1"/>
</dbReference>
<dbReference type="EMBL" id="GL732662">
    <property type="protein sequence ID" value="EFX68077.1"/>
    <property type="molecule type" value="Genomic_DNA"/>
</dbReference>
<dbReference type="FunFam" id="1.10.510.10:FF:002483">
    <property type="match status" value="1"/>
</dbReference>
<dbReference type="GO" id="GO:0070059">
    <property type="term" value="P:intrinsic apoptotic signaling pathway in response to endoplasmic reticulum stress"/>
    <property type="evidence" value="ECO:0000318"/>
    <property type="project" value="GO_Central"/>
</dbReference>
<dbReference type="SUPFAM" id="SSF56112">
    <property type="entry name" value="Protein kinase-like (PK-like)"/>
    <property type="match status" value="1"/>
</dbReference>
<dbReference type="GO" id="GO:0004521">
    <property type="term" value="F:RNA endonuclease activity"/>
    <property type="evidence" value="ECO:0000318"/>
    <property type="project" value="GO_Central"/>
</dbReference>
<dbReference type="PANTHER" id="PTHR13954">
    <property type="entry name" value="IRE1-RELATED"/>
    <property type="match status" value="1"/>
</dbReference>
<evidence type="ECO:0000313" key="3">
    <source>
        <dbReference type="Proteomes" id="UP000000305"/>
    </source>
</evidence>
<feature type="domain" description="Protein kinase" evidence="1">
    <location>
        <begin position="1"/>
        <end position="136"/>
    </location>
</feature>
<reference evidence="2 3" key="1">
    <citation type="journal article" date="2011" name="Science">
        <title>The ecoresponsive genome of Daphnia pulex.</title>
        <authorList>
            <person name="Colbourne J.K."/>
            <person name="Pfrender M.E."/>
            <person name="Gilbert D."/>
            <person name="Thomas W.K."/>
            <person name="Tucker A."/>
            <person name="Oakley T.H."/>
            <person name="Tokishita S."/>
            <person name="Aerts A."/>
            <person name="Arnold G.J."/>
            <person name="Basu M.K."/>
            <person name="Bauer D.J."/>
            <person name="Caceres C.E."/>
            <person name="Carmel L."/>
            <person name="Casola C."/>
            <person name="Choi J.H."/>
            <person name="Detter J.C."/>
            <person name="Dong Q."/>
            <person name="Dusheyko S."/>
            <person name="Eads B.D."/>
            <person name="Frohlich T."/>
            <person name="Geiler-Samerotte K.A."/>
            <person name="Gerlach D."/>
            <person name="Hatcher P."/>
            <person name="Jogdeo S."/>
            <person name="Krijgsveld J."/>
            <person name="Kriventseva E.V."/>
            <person name="Kultz D."/>
            <person name="Laforsch C."/>
            <person name="Lindquist E."/>
            <person name="Lopez J."/>
            <person name="Manak J.R."/>
            <person name="Muller J."/>
            <person name="Pangilinan J."/>
            <person name="Patwardhan R.P."/>
            <person name="Pitluck S."/>
            <person name="Pritham E.J."/>
            <person name="Rechtsteiner A."/>
            <person name="Rho M."/>
            <person name="Rogozin I.B."/>
            <person name="Sakarya O."/>
            <person name="Salamov A."/>
            <person name="Schaack S."/>
            <person name="Shapiro H."/>
            <person name="Shiga Y."/>
            <person name="Skalitzky C."/>
            <person name="Smith Z."/>
            <person name="Souvorov A."/>
            <person name="Sung W."/>
            <person name="Tang Z."/>
            <person name="Tsuchiya D."/>
            <person name="Tu H."/>
            <person name="Vos H."/>
            <person name="Wang M."/>
            <person name="Wolf Y.I."/>
            <person name="Yamagata H."/>
            <person name="Yamada T."/>
            <person name="Ye Y."/>
            <person name="Shaw J.R."/>
            <person name="Andrews J."/>
            <person name="Crease T.J."/>
            <person name="Tang H."/>
            <person name="Lucas S.M."/>
            <person name="Robertson H.M."/>
            <person name="Bork P."/>
            <person name="Koonin E.V."/>
            <person name="Zdobnov E.M."/>
            <person name="Grigoriev I.V."/>
            <person name="Lynch M."/>
            <person name="Boore J.L."/>
        </authorList>
    </citation>
    <scope>NUCLEOTIDE SEQUENCE [LARGE SCALE GENOMIC DNA]</scope>
</reference>
<dbReference type="OrthoDB" id="63989at2759"/>
<dbReference type="HOGENOM" id="CLU_1058679_0_0_1"/>
<dbReference type="STRING" id="6669.E9HJF7"/>
<dbReference type="InterPro" id="IPR011009">
    <property type="entry name" value="Kinase-like_dom_sf"/>
</dbReference>
<name>E9HJF7_DAPPU</name>
<dbReference type="eggNOG" id="KOG1027">
    <property type="taxonomic scope" value="Eukaryota"/>
</dbReference>
<dbReference type="Proteomes" id="UP000000305">
    <property type="component" value="Unassembled WGS sequence"/>
</dbReference>
<dbReference type="InParanoid" id="E9HJF7"/>